<dbReference type="PANTHER" id="PTHR44051:SF8">
    <property type="entry name" value="GLUTATHIONE S-TRANSFERASE GSTA"/>
    <property type="match status" value="1"/>
</dbReference>
<proteinExistence type="predicted"/>
<evidence type="ECO:0000313" key="3">
    <source>
        <dbReference type="EMBL" id="QIB65906.1"/>
    </source>
</evidence>
<dbReference type="Pfam" id="PF13409">
    <property type="entry name" value="GST_N_2"/>
    <property type="match status" value="1"/>
</dbReference>
<name>A0A6C0U1M0_9GAMM</name>
<protein>
    <submittedName>
        <fullName evidence="3">Glutathione S-transferase</fullName>
    </submittedName>
</protein>
<sequence length="219" mass="24585">MKLYSSIGPNPKVVRMFMAERGTSIPVQEVDALKGENRWEAHKKRNPSGTLPTLELDDGTFLAEILPICEYLEEKNGPSSLIGRTPEERAETRMWTRRIDLQIAEPSCNGFRYCEGLEYFKDRIRTIPHAAADLKQLAQDRITWLDGQMAGKQFVCGDRFSLADILLFAFLEFGAQFNQPLNTGNNNIVAWYKRVEARPSASIQQFASAPTLPVSSSAG</sequence>
<accession>A0A6C0U1M0</accession>
<dbReference type="PROSITE" id="PS50405">
    <property type="entry name" value="GST_CTER"/>
    <property type="match status" value="1"/>
</dbReference>
<dbReference type="EMBL" id="CP048711">
    <property type="protein sequence ID" value="QIB65906.1"/>
    <property type="molecule type" value="Genomic_DNA"/>
</dbReference>
<dbReference type="SFLD" id="SFLDG00358">
    <property type="entry name" value="Main_(cytGST)"/>
    <property type="match status" value="1"/>
</dbReference>
<dbReference type="InterPro" id="IPR036249">
    <property type="entry name" value="Thioredoxin-like_sf"/>
</dbReference>
<dbReference type="PANTHER" id="PTHR44051">
    <property type="entry name" value="GLUTATHIONE S-TRANSFERASE-RELATED"/>
    <property type="match status" value="1"/>
</dbReference>
<keyword evidence="3" id="KW-0808">Transferase</keyword>
<dbReference type="Gene3D" id="1.20.1050.10">
    <property type="match status" value="1"/>
</dbReference>
<dbReference type="InterPro" id="IPR036282">
    <property type="entry name" value="Glutathione-S-Trfase_C_sf"/>
</dbReference>
<feature type="domain" description="GST N-terminal" evidence="1">
    <location>
        <begin position="1"/>
        <end position="80"/>
    </location>
</feature>
<dbReference type="RefSeq" id="WP_163495344.1">
    <property type="nucleotide sequence ID" value="NZ_CP048711.1"/>
</dbReference>
<dbReference type="SUPFAM" id="SSF52833">
    <property type="entry name" value="Thioredoxin-like"/>
    <property type="match status" value="1"/>
</dbReference>
<dbReference type="InterPro" id="IPR004046">
    <property type="entry name" value="GST_C"/>
</dbReference>
<dbReference type="Proteomes" id="UP000477680">
    <property type="component" value="Chromosome"/>
</dbReference>
<dbReference type="InterPro" id="IPR010987">
    <property type="entry name" value="Glutathione-S-Trfase_C-like"/>
</dbReference>
<reference evidence="3 4" key="1">
    <citation type="submission" date="2020-02" db="EMBL/GenBank/DDBJ databases">
        <title>Genome sequencing for Kineobactrum sp. M2.</title>
        <authorList>
            <person name="Park S.-J."/>
        </authorList>
    </citation>
    <scope>NUCLEOTIDE SEQUENCE [LARGE SCALE GENOMIC DNA]</scope>
    <source>
        <strain evidence="3 4">M2</strain>
    </source>
</reference>
<organism evidence="3 4">
    <name type="scientific">Kineobactrum salinum</name>
    <dbReference type="NCBI Taxonomy" id="2708301"/>
    <lineage>
        <taxon>Bacteria</taxon>
        <taxon>Pseudomonadati</taxon>
        <taxon>Pseudomonadota</taxon>
        <taxon>Gammaproteobacteria</taxon>
        <taxon>Cellvibrionales</taxon>
        <taxon>Halieaceae</taxon>
        <taxon>Kineobactrum</taxon>
    </lineage>
</organism>
<dbReference type="InterPro" id="IPR040079">
    <property type="entry name" value="Glutathione_S-Trfase"/>
</dbReference>
<evidence type="ECO:0000259" key="1">
    <source>
        <dbReference type="PROSITE" id="PS50404"/>
    </source>
</evidence>
<feature type="domain" description="GST C-terminal" evidence="2">
    <location>
        <begin position="85"/>
        <end position="214"/>
    </location>
</feature>
<evidence type="ECO:0000259" key="2">
    <source>
        <dbReference type="PROSITE" id="PS50405"/>
    </source>
</evidence>
<keyword evidence="4" id="KW-1185">Reference proteome</keyword>
<dbReference type="InterPro" id="IPR004045">
    <property type="entry name" value="Glutathione_S-Trfase_N"/>
</dbReference>
<dbReference type="GO" id="GO:0016740">
    <property type="term" value="F:transferase activity"/>
    <property type="evidence" value="ECO:0007669"/>
    <property type="project" value="UniProtKB-KW"/>
</dbReference>
<dbReference type="AlphaFoldDB" id="A0A6C0U1M0"/>
<dbReference type="KEGG" id="kim:G3T16_11230"/>
<dbReference type="SUPFAM" id="SSF47616">
    <property type="entry name" value="GST C-terminal domain-like"/>
    <property type="match status" value="1"/>
</dbReference>
<evidence type="ECO:0000313" key="4">
    <source>
        <dbReference type="Proteomes" id="UP000477680"/>
    </source>
</evidence>
<dbReference type="PROSITE" id="PS50404">
    <property type="entry name" value="GST_NTER"/>
    <property type="match status" value="1"/>
</dbReference>
<dbReference type="InterPro" id="IPR034345">
    <property type="entry name" value="Gtt2-like_N"/>
</dbReference>
<dbReference type="SFLD" id="SFLDS00019">
    <property type="entry name" value="Glutathione_Transferase_(cytos"/>
    <property type="match status" value="1"/>
</dbReference>
<gene>
    <name evidence="3" type="ORF">G3T16_11230</name>
</gene>
<dbReference type="Pfam" id="PF00043">
    <property type="entry name" value="GST_C"/>
    <property type="match status" value="1"/>
</dbReference>
<dbReference type="CDD" id="cd03051">
    <property type="entry name" value="GST_N_GTT2_like"/>
    <property type="match status" value="1"/>
</dbReference>
<dbReference type="Gene3D" id="3.40.30.10">
    <property type="entry name" value="Glutaredoxin"/>
    <property type="match status" value="1"/>
</dbReference>